<accession>A0A127EJT8</accession>
<protein>
    <recommendedName>
        <fullName evidence="3">UPF0122 protein JFP838_10800</fullName>
    </recommendedName>
</protein>
<evidence type="ECO:0000313" key="4">
    <source>
        <dbReference type="EMBL" id="AMN36231.1"/>
    </source>
</evidence>
<dbReference type="OrthoDB" id="6392at2"/>
<dbReference type="InterPro" id="IPR036388">
    <property type="entry name" value="WH-like_DNA-bd_sf"/>
</dbReference>
<evidence type="ECO:0000256" key="2">
    <source>
        <dbReference type="ARBA" id="ARBA00024764"/>
    </source>
</evidence>
<dbReference type="NCBIfam" id="NF045758">
    <property type="entry name" value="YlxM"/>
    <property type="match status" value="1"/>
</dbReference>
<sequence>MENRFEISMLIDYYGTLLTEKQFNVMTLYYNEDLSLAEIAEINKTSRQAIYDLIKRCSKQLHSYDEKLKLSKKIDKRYRIKEELMAELNKNSNLDENIKKYIDEKLEEIINA</sequence>
<comment type="function">
    <text evidence="2 3">Might take part in the signal recognition particle (SRP) pathway. This is inferred from the conservation of its genetic proximity to ftsY/ffh. May be a regulatory protein.</text>
</comment>
<dbReference type="GO" id="GO:0003677">
    <property type="term" value="F:DNA binding"/>
    <property type="evidence" value="ECO:0007669"/>
    <property type="project" value="UniProtKB-KW"/>
</dbReference>
<evidence type="ECO:0000313" key="5">
    <source>
        <dbReference type="Proteomes" id="UP000070260"/>
    </source>
</evidence>
<gene>
    <name evidence="4" type="ORF">JFP838_10800</name>
</gene>
<name>A0A127EJT8_CLOPF</name>
<dbReference type="Proteomes" id="UP000070260">
    <property type="component" value="Chromosome"/>
</dbReference>
<dbReference type="InterPro" id="IPR007394">
    <property type="entry name" value="UPF0122"/>
</dbReference>
<dbReference type="InterPro" id="IPR054831">
    <property type="entry name" value="UPF0122_fam_protein"/>
</dbReference>
<evidence type="ECO:0000256" key="3">
    <source>
        <dbReference type="HAMAP-Rule" id="MF_00245"/>
    </source>
</evidence>
<proteinExistence type="inferred from homology"/>
<organism evidence="4 5">
    <name type="scientific">Clostridium perfringens</name>
    <dbReference type="NCBI Taxonomy" id="1502"/>
    <lineage>
        <taxon>Bacteria</taxon>
        <taxon>Bacillati</taxon>
        <taxon>Bacillota</taxon>
        <taxon>Clostridia</taxon>
        <taxon>Eubacteriales</taxon>
        <taxon>Clostridiaceae</taxon>
        <taxon>Clostridium</taxon>
    </lineage>
</organism>
<dbReference type="PATRIC" id="fig|1502.177.peg.2216"/>
<reference evidence="4 5" key="1">
    <citation type="journal article" date="2016" name="PLoS ONE">
        <title>Plasmid Characterization and Chromosome Analysis of Two netF+ Clostridium perfringens Isolates Associated with Foal and Canine Necrotizing Enteritis.</title>
        <authorList>
            <person name="Mehdizadeh Gohari I."/>
            <person name="Kropinski A.M."/>
            <person name="Weese S.J."/>
            <person name="Parreira V.R."/>
            <person name="Whitehead A.E."/>
            <person name="Boerlin P."/>
            <person name="Prescott J.F."/>
        </authorList>
    </citation>
    <scope>NUCLEOTIDE SEQUENCE [LARGE SCALE GENOMIC DNA]</scope>
    <source>
        <strain evidence="4 5">JP838</strain>
    </source>
</reference>
<dbReference type="PANTHER" id="PTHR40083">
    <property type="entry name" value="UPF0122 PROTEIN CBO2450/CLC_2298"/>
    <property type="match status" value="1"/>
</dbReference>
<comment type="similarity">
    <text evidence="1 3">Belongs to the UPF0122 family.</text>
</comment>
<evidence type="ECO:0000256" key="1">
    <source>
        <dbReference type="ARBA" id="ARBA00008720"/>
    </source>
</evidence>
<dbReference type="HAMAP" id="MF_00245">
    <property type="entry name" value="UPF0122"/>
    <property type="match status" value="1"/>
</dbReference>
<dbReference type="InterPro" id="IPR013324">
    <property type="entry name" value="RNA_pol_sigma_r3/r4-like"/>
</dbReference>
<dbReference type="PANTHER" id="PTHR40083:SF1">
    <property type="entry name" value="UPF0122 PROTEIN YLXM"/>
    <property type="match status" value="1"/>
</dbReference>
<dbReference type="RefSeq" id="WP_061428792.1">
    <property type="nucleotide sequence ID" value="NZ_CABPRL010000001.1"/>
</dbReference>
<keyword evidence="4" id="KW-0238">DNA-binding</keyword>
<dbReference type="AlphaFoldDB" id="A0A127EJT8"/>
<dbReference type="Gene3D" id="1.10.10.10">
    <property type="entry name" value="Winged helix-like DNA-binding domain superfamily/Winged helix DNA-binding domain"/>
    <property type="match status" value="1"/>
</dbReference>
<dbReference type="SUPFAM" id="SSF88659">
    <property type="entry name" value="Sigma3 and sigma4 domains of RNA polymerase sigma factors"/>
    <property type="match status" value="1"/>
</dbReference>
<dbReference type="NCBIfam" id="NF001072">
    <property type="entry name" value="PRK00118.2-2"/>
    <property type="match status" value="1"/>
</dbReference>
<dbReference type="EMBL" id="CP010994">
    <property type="protein sequence ID" value="AMN36231.1"/>
    <property type="molecule type" value="Genomic_DNA"/>
</dbReference>
<dbReference type="Pfam" id="PF04297">
    <property type="entry name" value="UPF0122"/>
    <property type="match status" value="1"/>
</dbReference>